<evidence type="ECO:0000313" key="2">
    <source>
        <dbReference type="EMBL" id="GIF08696.1"/>
    </source>
</evidence>
<proteinExistence type="predicted"/>
<dbReference type="AlphaFoldDB" id="A0A919NCP3"/>
<gene>
    <name evidence="2" type="ORF">Asi03nite_62340</name>
</gene>
<organism evidence="2 3">
    <name type="scientific">Actinoplanes siamensis</name>
    <dbReference type="NCBI Taxonomy" id="1223317"/>
    <lineage>
        <taxon>Bacteria</taxon>
        <taxon>Bacillati</taxon>
        <taxon>Actinomycetota</taxon>
        <taxon>Actinomycetes</taxon>
        <taxon>Micromonosporales</taxon>
        <taxon>Micromonosporaceae</taxon>
        <taxon>Actinoplanes</taxon>
    </lineage>
</organism>
<dbReference type="RefSeq" id="WP_203684045.1">
    <property type="nucleotide sequence ID" value="NZ_BOMW01000066.1"/>
</dbReference>
<evidence type="ECO:0000259" key="1">
    <source>
        <dbReference type="Pfam" id="PF24043"/>
    </source>
</evidence>
<dbReference type="InterPro" id="IPR055776">
    <property type="entry name" value="DUF7352"/>
</dbReference>
<protein>
    <recommendedName>
        <fullName evidence="1">DUF7352 domain-containing protein</fullName>
    </recommendedName>
</protein>
<comment type="caution">
    <text evidence="2">The sequence shown here is derived from an EMBL/GenBank/DDBJ whole genome shotgun (WGS) entry which is preliminary data.</text>
</comment>
<keyword evidence="3" id="KW-1185">Reference proteome</keyword>
<accession>A0A919NCP3</accession>
<reference evidence="2" key="1">
    <citation type="submission" date="2021-01" db="EMBL/GenBank/DDBJ databases">
        <title>Whole genome shotgun sequence of Actinoplanes siamensis NBRC 109076.</title>
        <authorList>
            <person name="Komaki H."/>
            <person name="Tamura T."/>
        </authorList>
    </citation>
    <scope>NUCLEOTIDE SEQUENCE</scope>
    <source>
        <strain evidence="2">NBRC 109076</strain>
    </source>
</reference>
<name>A0A919NCP3_9ACTN</name>
<dbReference type="Proteomes" id="UP000629619">
    <property type="component" value="Unassembled WGS sequence"/>
</dbReference>
<feature type="domain" description="DUF7352" evidence="1">
    <location>
        <begin position="4"/>
        <end position="87"/>
    </location>
</feature>
<evidence type="ECO:0000313" key="3">
    <source>
        <dbReference type="Proteomes" id="UP000629619"/>
    </source>
</evidence>
<dbReference type="EMBL" id="BOMW01000066">
    <property type="protein sequence ID" value="GIF08696.1"/>
    <property type="molecule type" value="Genomic_DNA"/>
</dbReference>
<dbReference type="Pfam" id="PF24043">
    <property type="entry name" value="DUF7352"/>
    <property type="match status" value="1"/>
</dbReference>
<sequence>MGETRTIYRSAIPVDDGQHVLDLTGPIVHVATRSEDYVEVWHIHNPGEPADARTFRVYGTGHPDVEGVHVGTAVTPSGRLVWHLMELGGERRG</sequence>